<comment type="caution">
    <text evidence="2">The sequence shown here is derived from an EMBL/GenBank/DDBJ whole genome shotgun (WGS) entry which is preliminary data.</text>
</comment>
<sequence length="171" mass="20389">MKGEAWYTISYFTFTTDTYMEAANFFLGNALKDEAYSALESLFTFINFKTYQIYHGYSNRYRFRPYADNWEMIGVVPTTCSTVDIDYDGHDVCSYMDDNYFRSMGHGRRRYASEKYRPEYDDSRYHDDQRRDQYDRNPVQDGYNADRVARPVNYGPPDDFQHDERPGLDAR</sequence>
<dbReference type="EMBL" id="BDGG01000031">
    <property type="protein sequence ID" value="GAV09839.1"/>
    <property type="molecule type" value="Genomic_DNA"/>
</dbReference>
<dbReference type="AlphaFoldDB" id="A0A1D1WC79"/>
<organism evidence="2 3">
    <name type="scientific">Ramazzottius varieornatus</name>
    <name type="common">Water bear</name>
    <name type="synonym">Tardigrade</name>
    <dbReference type="NCBI Taxonomy" id="947166"/>
    <lineage>
        <taxon>Eukaryota</taxon>
        <taxon>Metazoa</taxon>
        <taxon>Ecdysozoa</taxon>
        <taxon>Tardigrada</taxon>
        <taxon>Eutardigrada</taxon>
        <taxon>Parachela</taxon>
        <taxon>Hypsibioidea</taxon>
        <taxon>Ramazzottiidae</taxon>
        <taxon>Ramazzottius</taxon>
    </lineage>
</organism>
<name>A0A1D1WC79_RAMVA</name>
<evidence type="ECO:0000256" key="1">
    <source>
        <dbReference type="SAM" id="MobiDB-lite"/>
    </source>
</evidence>
<accession>A0A1D1WC79</accession>
<dbReference type="Proteomes" id="UP000186922">
    <property type="component" value="Unassembled WGS sequence"/>
</dbReference>
<protein>
    <submittedName>
        <fullName evidence="2">Uncharacterized protein</fullName>
    </submittedName>
</protein>
<feature type="compositionally biased region" description="Basic and acidic residues" evidence="1">
    <location>
        <begin position="117"/>
        <end position="135"/>
    </location>
</feature>
<evidence type="ECO:0000313" key="2">
    <source>
        <dbReference type="EMBL" id="GAV09839.1"/>
    </source>
</evidence>
<keyword evidence="3" id="KW-1185">Reference proteome</keyword>
<evidence type="ECO:0000313" key="3">
    <source>
        <dbReference type="Proteomes" id="UP000186922"/>
    </source>
</evidence>
<gene>
    <name evidence="2" type="primary">RvY_19314-1</name>
    <name evidence="2" type="synonym">RvY_19314.1</name>
    <name evidence="2" type="ORF">RvY_19314</name>
</gene>
<reference evidence="2 3" key="1">
    <citation type="journal article" date="2016" name="Nat. Commun.">
        <title>Extremotolerant tardigrade genome and improved radiotolerance of human cultured cells by tardigrade-unique protein.</title>
        <authorList>
            <person name="Hashimoto T."/>
            <person name="Horikawa D.D."/>
            <person name="Saito Y."/>
            <person name="Kuwahara H."/>
            <person name="Kozuka-Hata H."/>
            <person name="Shin-I T."/>
            <person name="Minakuchi Y."/>
            <person name="Ohishi K."/>
            <person name="Motoyama A."/>
            <person name="Aizu T."/>
            <person name="Enomoto A."/>
            <person name="Kondo K."/>
            <person name="Tanaka S."/>
            <person name="Hara Y."/>
            <person name="Koshikawa S."/>
            <person name="Sagara H."/>
            <person name="Miura T."/>
            <person name="Yokobori S."/>
            <person name="Miyagawa K."/>
            <person name="Suzuki Y."/>
            <person name="Kubo T."/>
            <person name="Oyama M."/>
            <person name="Kohara Y."/>
            <person name="Fujiyama A."/>
            <person name="Arakawa K."/>
            <person name="Katayama T."/>
            <person name="Toyoda A."/>
            <person name="Kunieda T."/>
        </authorList>
    </citation>
    <scope>NUCLEOTIDE SEQUENCE [LARGE SCALE GENOMIC DNA]</scope>
    <source>
        <strain evidence="2 3">YOKOZUNA-1</strain>
    </source>
</reference>
<feature type="region of interest" description="Disordered" evidence="1">
    <location>
        <begin position="117"/>
        <end position="171"/>
    </location>
</feature>
<proteinExistence type="predicted"/>
<feature type="compositionally biased region" description="Basic and acidic residues" evidence="1">
    <location>
        <begin position="159"/>
        <end position="171"/>
    </location>
</feature>